<dbReference type="AlphaFoldDB" id="A0A0C5GAF2"/>
<dbReference type="KEGG" id="scw:TU94_05910"/>
<evidence type="ECO:0000259" key="2">
    <source>
        <dbReference type="Pfam" id="PF13529"/>
    </source>
</evidence>
<proteinExistence type="predicted"/>
<evidence type="ECO:0000256" key="1">
    <source>
        <dbReference type="SAM" id="SignalP"/>
    </source>
</evidence>
<dbReference type="Pfam" id="PF13529">
    <property type="entry name" value="Peptidase_C39_2"/>
    <property type="match status" value="1"/>
</dbReference>
<dbReference type="EMBL" id="CP010849">
    <property type="protein sequence ID" value="AJP01066.1"/>
    <property type="molecule type" value="Genomic_DNA"/>
</dbReference>
<protein>
    <submittedName>
        <fullName evidence="3">Membrane protein</fullName>
    </submittedName>
</protein>
<feature type="signal peptide" evidence="1">
    <location>
        <begin position="1"/>
        <end position="30"/>
    </location>
</feature>
<dbReference type="RefSeq" id="WP_044379996.1">
    <property type="nucleotide sequence ID" value="NZ_CP010849.1"/>
</dbReference>
<keyword evidence="1" id="KW-0732">Signal</keyword>
<dbReference type="HOGENOM" id="CLU_054370_0_0_11"/>
<dbReference type="STRING" id="477245.TU94_05910"/>
<reference evidence="3 4" key="1">
    <citation type="submission" date="2015-02" db="EMBL/GenBank/DDBJ databases">
        <title>Genome sequence of thermotolerant Streptomyces cyaneogriseus subsp. Noncyanogenus NMWT1, the producer of nematocidal antibiotics nemadectin.</title>
        <authorList>
            <person name="Wang H."/>
            <person name="Li C."/>
            <person name="Xiang W."/>
            <person name="Wang X."/>
        </authorList>
    </citation>
    <scope>NUCLEOTIDE SEQUENCE [LARGE SCALE GENOMIC DNA]</scope>
    <source>
        <strain evidence="3 4">NMWT 1</strain>
    </source>
</reference>
<feature type="domain" description="Peptidase C39-like" evidence="2">
    <location>
        <begin position="240"/>
        <end position="391"/>
    </location>
</feature>
<organism evidence="3 4">
    <name type="scientific">Streptomyces cyaneogriseus subsp. noncyanogenus</name>
    <dbReference type="NCBI Taxonomy" id="477245"/>
    <lineage>
        <taxon>Bacteria</taxon>
        <taxon>Bacillati</taxon>
        <taxon>Actinomycetota</taxon>
        <taxon>Actinomycetes</taxon>
        <taxon>Kitasatosporales</taxon>
        <taxon>Streptomycetaceae</taxon>
        <taxon>Streptomyces</taxon>
    </lineage>
</organism>
<dbReference type="Proteomes" id="UP000032234">
    <property type="component" value="Chromosome"/>
</dbReference>
<evidence type="ECO:0000313" key="4">
    <source>
        <dbReference type="Proteomes" id="UP000032234"/>
    </source>
</evidence>
<dbReference type="InterPro" id="IPR039563">
    <property type="entry name" value="Peptidase_C39_single_dom"/>
</dbReference>
<dbReference type="OrthoDB" id="9789941at2"/>
<dbReference type="InterPro" id="IPR039564">
    <property type="entry name" value="Peptidase_C39-like"/>
</dbReference>
<dbReference type="CDD" id="cd02549">
    <property type="entry name" value="Peptidase_C39A"/>
    <property type="match status" value="1"/>
</dbReference>
<dbReference type="PROSITE" id="PS51318">
    <property type="entry name" value="TAT"/>
    <property type="match status" value="1"/>
</dbReference>
<feature type="chain" id="PRO_5002186026" evidence="1">
    <location>
        <begin position="31"/>
        <end position="453"/>
    </location>
</feature>
<dbReference type="Gene3D" id="3.90.70.10">
    <property type="entry name" value="Cysteine proteinases"/>
    <property type="match status" value="1"/>
</dbReference>
<sequence>MSRAEQPSRRTVLAAAVAAAAAGGAYPAAAADFVTAAAPGRAPARPVDHRSWTRYRDWRSGTAHGTRAVAGARPGIVLAVPAGTTDYTDPHTGRTAVWEYATWTSPVHRLAVPSTEAIVSWNAHTPDGTWIQAELMGTYSDGTDTPWYVMGRWAAGDQDIRRTSVDDQSDGRSSVWTDTLALDDPASGLRLVSCRLRLTLYRRPGTRTTPRVWRVDVMGSDVPDRFTVPASTPGLARELAVPRYSQEIHKGQYPEYDNGGEAWCSPTSSQMIIEYWGGRLTEEQLAWVDPSYADPQVCHAARYTYDHQYAGCGNWPFNAAYAATFDGLQGVVTRLGSLTDLETLIAAGIPAITSQSFRKEELTGAGYGTAGHLMTVIGFTADGDVIANDPASPTNEEVRRVYRRREWENIWLRTKRYNAAGKVVSGTGGVCYLFFPAHPSPRQRRALAAVGVR</sequence>
<dbReference type="PATRIC" id="fig|477245.3.peg.1293"/>
<accession>A0A0C5GAF2</accession>
<gene>
    <name evidence="3" type="ORF">TU94_05910</name>
</gene>
<keyword evidence="4" id="KW-1185">Reference proteome</keyword>
<evidence type="ECO:0000313" key="3">
    <source>
        <dbReference type="EMBL" id="AJP01066.1"/>
    </source>
</evidence>
<dbReference type="InterPro" id="IPR006311">
    <property type="entry name" value="TAT_signal"/>
</dbReference>
<name>A0A0C5GAF2_9ACTN</name>